<dbReference type="AlphaFoldDB" id="A0A6B8M8C7"/>
<dbReference type="PROSITE" id="PS50075">
    <property type="entry name" value="CARRIER"/>
    <property type="match status" value="1"/>
</dbReference>
<proteinExistence type="predicted"/>
<dbReference type="InterPro" id="IPR036736">
    <property type="entry name" value="ACP-like_sf"/>
</dbReference>
<evidence type="ECO:0000313" key="3">
    <source>
        <dbReference type="Proteomes" id="UP000422569"/>
    </source>
</evidence>
<dbReference type="RefSeq" id="WP_016922009.1">
    <property type="nucleotide sequence ID" value="NZ_CP044331.1"/>
</dbReference>
<evidence type="ECO:0000259" key="1">
    <source>
        <dbReference type="PROSITE" id="PS50075"/>
    </source>
</evidence>
<evidence type="ECO:0000313" key="2">
    <source>
        <dbReference type="EMBL" id="QGM99021.1"/>
    </source>
</evidence>
<sequence>MFATIQRLIEQETRVAVADGKLAADADLYSLGMTSFDAIRLLVAVEREFQVEFPRDALNRKSMASIEAIAVSVLALWQLEMEPPRALRQAA</sequence>
<protein>
    <submittedName>
        <fullName evidence="2">Acyl carrier protein</fullName>
    </submittedName>
</protein>
<feature type="domain" description="Carrier" evidence="1">
    <location>
        <begin position="1"/>
        <end position="77"/>
    </location>
</feature>
<dbReference type="SUPFAM" id="SSF47336">
    <property type="entry name" value="ACP-like"/>
    <property type="match status" value="1"/>
</dbReference>
<organism evidence="2 3">
    <name type="scientific">Methylocystis parvus</name>
    <dbReference type="NCBI Taxonomy" id="134"/>
    <lineage>
        <taxon>Bacteria</taxon>
        <taxon>Pseudomonadati</taxon>
        <taxon>Pseudomonadota</taxon>
        <taxon>Alphaproteobacteria</taxon>
        <taxon>Hyphomicrobiales</taxon>
        <taxon>Methylocystaceae</taxon>
        <taxon>Methylocystis</taxon>
    </lineage>
</organism>
<reference evidence="2 3" key="1">
    <citation type="submission" date="2019-09" db="EMBL/GenBank/DDBJ databases">
        <title>Isolation and complete genome sequencing of Methylocystis species.</title>
        <authorList>
            <person name="Rumah B.L."/>
            <person name="Stead C.E."/>
            <person name="Stevens B.C."/>
            <person name="Minton N.P."/>
            <person name="Grosse-Honebrink A."/>
            <person name="Zhang Y."/>
        </authorList>
    </citation>
    <scope>NUCLEOTIDE SEQUENCE [LARGE SCALE GENOMIC DNA]</scope>
    <source>
        <strain evidence="2 3">BRCS2</strain>
    </source>
</reference>
<name>A0A6B8M8C7_9HYPH</name>
<accession>A0A6B8M8C7</accession>
<keyword evidence="3" id="KW-1185">Reference proteome</keyword>
<dbReference type="KEGG" id="mpar:F7D14_17045"/>
<dbReference type="Pfam" id="PF00550">
    <property type="entry name" value="PP-binding"/>
    <property type="match status" value="1"/>
</dbReference>
<gene>
    <name evidence="2" type="ORF">F7D14_17045</name>
</gene>
<dbReference type="Gene3D" id="1.10.1200.10">
    <property type="entry name" value="ACP-like"/>
    <property type="match status" value="1"/>
</dbReference>
<dbReference type="InterPro" id="IPR009081">
    <property type="entry name" value="PP-bd_ACP"/>
</dbReference>
<dbReference type="EMBL" id="CP044331">
    <property type="protein sequence ID" value="QGM99021.1"/>
    <property type="molecule type" value="Genomic_DNA"/>
</dbReference>
<dbReference type="Proteomes" id="UP000422569">
    <property type="component" value="Chromosome"/>
</dbReference>